<evidence type="ECO:0000313" key="7">
    <source>
        <dbReference type="Proteomes" id="UP000315003"/>
    </source>
</evidence>
<dbReference type="InterPro" id="IPR000917">
    <property type="entry name" value="Sulfatase_N"/>
</dbReference>
<sequence>MRRIGFLLILLILQLPAWAKQPLPNIILLMGDDHGWEETGYNGHPYVQTPFLDEMAASGLRLDHFYAHPTCSPTRGSVLTGRHPNRYGIFRPGYSIRPEEVTLAQRLKEAGYATAHFGKWHVGPVKATSPTNPGAMGYDHWLSHDNFFEMDPVLSLNGAPPEKYYGESSEILVDEAIDYIRAQKQSEQPFLTVIWFGSPHEPYSGLTTDLALYRDLPQKYADRQVSLTSNETGQRIKRPLRDVLIERYAEITAMDRAIGKLRHSLQTHGLKQNTLLWYCGDNGIPPSGYRESRFRGLKGKVYENGIRVPGVIEWPAGIPKPRVSTVSAVTSDILPTLCTLAGTEVPSVPLDGIDLMPLIQGKMKTRSTPIAFWNFPVSSGDAAKPYIDPELQKGTTLLAKQSAGLFTRNFRNNHHPGITEKDYRGARAILSGDYKLVIDGGQNSGVELFNLKQDVSESKNLAKANPERVQELSKQLRTWQSSVLNSLMEADYNQAGKPNSPR</sequence>
<dbReference type="OrthoDB" id="9783154at2"/>
<keyword evidence="2" id="KW-0479">Metal-binding</keyword>
<feature type="domain" description="Sulfatase N-terminal" evidence="5">
    <location>
        <begin position="24"/>
        <end position="342"/>
    </location>
</feature>
<evidence type="ECO:0000256" key="4">
    <source>
        <dbReference type="ARBA" id="ARBA00022837"/>
    </source>
</evidence>
<dbReference type="Gene3D" id="3.30.1120.10">
    <property type="match status" value="1"/>
</dbReference>
<name>A0A517SV26_9BACT</name>
<dbReference type="InterPro" id="IPR050738">
    <property type="entry name" value="Sulfatase"/>
</dbReference>
<evidence type="ECO:0000313" key="6">
    <source>
        <dbReference type="EMBL" id="QDT59982.1"/>
    </source>
</evidence>
<dbReference type="AlphaFoldDB" id="A0A517SV26"/>
<evidence type="ECO:0000256" key="3">
    <source>
        <dbReference type="ARBA" id="ARBA00022801"/>
    </source>
</evidence>
<dbReference type="EC" id="3.1.6.1" evidence="6"/>
<dbReference type="PANTHER" id="PTHR42693">
    <property type="entry name" value="ARYLSULFATASE FAMILY MEMBER"/>
    <property type="match status" value="1"/>
</dbReference>
<accession>A0A517SV26</accession>
<keyword evidence="4" id="KW-0106">Calcium</keyword>
<dbReference type="Pfam" id="PF00884">
    <property type="entry name" value="Sulfatase"/>
    <property type="match status" value="1"/>
</dbReference>
<dbReference type="Gene3D" id="3.40.720.10">
    <property type="entry name" value="Alkaline Phosphatase, subunit A"/>
    <property type="match status" value="1"/>
</dbReference>
<evidence type="ECO:0000256" key="1">
    <source>
        <dbReference type="ARBA" id="ARBA00008779"/>
    </source>
</evidence>
<dbReference type="PANTHER" id="PTHR42693:SF53">
    <property type="entry name" value="ENDO-4-O-SULFATASE"/>
    <property type="match status" value="1"/>
</dbReference>
<reference evidence="6 7" key="1">
    <citation type="submission" date="2019-02" db="EMBL/GenBank/DDBJ databases">
        <title>Deep-cultivation of Planctomycetes and their phenomic and genomic characterization uncovers novel biology.</title>
        <authorList>
            <person name="Wiegand S."/>
            <person name="Jogler M."/>
            <person name="Boedeker C."/>
            <person name="Pinto D."/>
            <person name="Vollmers J."/>
            <person name="Rivas-Marin E."/>
            <person name="Kohn T."/>
            <person name="Peeters S.H."/>
            <person name="Heuer A."/>
            <person name="Rast P."/>
            <person name="Oberbeckmann S."/>
            <person name="Bunk B."/>
            <person name="Jeske O."/>
            <person name="Meyerdierks A."/>
            <person name="Storesund J.E."/>
            <person name="Kallscheuer N."/>
            <person name="Luecker S."/>
            <person name="Lage O.M."/>
            <person name="Pohl T."/>
            <person name="Merkel B.J."/>
            <person name="Hornburger P."/>
            <person name="Mueller R.-W."/>
            <person name="Bruemmer F."/>
            <person name="Labrenz M."/>
            <person name="Spormann A.M."/>
            <person name="Op den Camp H."/>
            <person name="Overmann J."/>
            <person name="Amann R."/>
            <person name="Jetten M.S.M."/>
            <person name="Mascher T."/>
            <person name="Medema M.H."/>
            <person name="Devos D.P."/>
            <person name="Kaster A.-K."/>
            <person name="Ovreas L."/>
            <person name="Rohde M."/>
            <person name="Galperin M.Y."/>
            <person name="Jogler C."/>
        </authorList>
    </citation>
    <scope>NUCLEOTIDE SEQUENCE [LARGE SCALE GENOMIC DNA]</scope>
    <source>
        <strain evidence="6 7">SV_7m_r</strain>
    </source>
</reference>
<dbReference type="GO" id="GO:0046872">
    <property type="term" value="F:metal ion binding"/>
    <property type="evidence" value="ECO:0007669"/>
    <property type="project" value="UniProtKB-KW"/>
</dbReference>
<evidence type="ECO:0000259" key="5">
    <source>
        <dbReference type="Pfam" id="PF00884"/>
    </source>
</evidence>
<dbReference type="EMBL" id="CP036272">
    <property type="protein sequence ID" value="QDT59982.1"/>
    <property type="molecule type" value="Genomic_DNA"/>
</dbReference>
<comment type="similarity">
    <text evidence="1">Belongs to the sulfatase family.</text>
</comment>
<dbReference type="RefSeq" id="WP_145272190.1">
    <property type="nucleotide sequence ID" value="NZ_CP036272.1"/>
</dbReference>
<protein>
    <submittedName>
        <fullName evidence="6">Arylsulfatase</fullName>
        <ecNumber evidence="6">3.1.6.1</ecNumber>
    </submittedName>
</protein>
<dbReference type="Proteomes" id="UP000315003">
    <property type="component" value="Chromosome"/>
</dbReference>
<keyword evidence="7" id="KW-1185">Reference proteome</keyword>
<organism evidence="6 7">
    <name type="scientific">Stieleria bergensis</name>
    <dbReference type="NCBI Taxonomy" id="2528025"/>
    <lineage>
        <taxon>Bacteria</taxon>
        <taxon>Pseudomonadati</taxon>
        <taxon>Planctomycetota</taxon>
        <taxon>Planctomycetia</taxon>
        <taxon>Pirellulales</taxon>
        <taxon>Pirellulaceae</taxon>
        <taxon>Stieleria</taxon>
    </lineage>
</organism>
<dbReference type="InterPro" id="IPR017850">
    <property type="entry name" value="Alkaline_phosphatase_core_sf"/>
</dbReference>
<evidence type="ECO:0000256" key="2">
    <source>
        <dbReference type="ARBA" id="ARBA00022723"/>
    </source>
</evidence>
<dbReference type="GO" id="GO:0004065">
    <property type="term" value="F:arylsulfatase activity"/>
    <property type="evidence" value="ECO:0007669"/>
    <property type="project" value="UniProtKB-EC"/>
</dbReference>
<dbReference type="PROSITE" id="PS00523">
    <property type="entry name" value="SULFATASE_1"/>
    <property type="match status" value="1"/>
</dbReference>
<keyword evidence="3 6" id="KW-0378">Hydrolase</keyword>
<proteinExistence type="inferred from homology"/>
<gene>
    <name evidence="6" type="ORF">SV7mr_24960</name>
</gene>
<dbReference type="InterPro" id="IPR024607">
    <property type="entry name" value="Sulfatase_CS"/>
</dbReference>
<dbReference type="SUPFAM" id="SSF53649">
    <property type="entry name" value="Alkaline phosphatase-like"/>
    <property type="match status" value="1"/>
</dbReference>